<reference evidence="7" key="1">
    <citation type="submission" date="2021-02" db="EMBL/GenBank/DDBJ databases">
        <authorList>
            <person name="Nowell W R."/>
        </authorList>
    </citation>
    <scope>NUCLEOTIDE SEQUENCE</scope>
</reference>
<evidence type="ECO:0000256" key="1">
    <source>
        <dbReference type="ARBA" id="ARBA00004127"/>
    </source>
</evidence>
<dbReference type="EMBL" id="CAJNOG010000065">
    <property type="protein sequence ID" value="CAF0877605.1"/>
    <property type="molecule type" value="Genomic_DNA"/>
</dbReference>
<keyword evidence="5" id="KW-1133">Transmembrane helix</keyword>
<gene>
    <name evidence="7" type="ORF">IZO911_LOCUS8491</name>
    <name evidence="8" type="ORF">JYZ213_LOCUS9310</name>
    <name evidence="10" type="ORF">KXQ929_LOCUS37189</name>
    <name evidence="9" type="ORF">OXD698_LOCUS32689</name>
</gene>
<evidence type="ECO:0000256" key="5">
    <source>
        <dbReference type="ARBA" id="ARBA00022989"/>
    </source>
</evidence>
<organism evidence="7 11">
    <name type="scientific">Adineta steineri</name>
    <dbReference type="NCBI Taxonomy" id="433720"/>
    <lineage>
        <taxon>Eukaryota</taxon>
        <taxon>Metazoa</taxon>
        <taxon>Spiralia</taxon>
        <taxon>Gnathifera</taxon>
        <taxon>Rotifera</taxon>
        <taxon>Eurotatoria</taxon>
        <taxon>Bdelloidea</taxon>
        <taxon>Adinetida</taxon>
        <taxon>Adinetidae</taxon>
        <taxon>Adineta</taxon>
    </lineage>
</organism>
<dbReference type="PANTHER" id="PTHR23512">
    <property type="entry name" value="MAJOR FACILITATOR SUPERFAMILY DOMAIN-CONTAINING PROTEIN 1"/>
    <property type="match status" value="1"/>
</dbReference>
<name>A0A813V1D2_9BILA</name>
<comment type="caution">
    <text evidence="7">The sequence shown here is derived from an EMBL/GenBank/DDBJ whole genome shotgun (WGS) entry which is preliminary data.</text>
</comment>
<dbReference type="PANTHER" id="PTHR23512:SF3">
    <property type="entry name" value="MAJOR FACILITATOR SUPERFAMILY DOMAIN-CONTAINING PROTEIN 1"/>
    <property type="match status" value="1"/>
</dbReference>
<accession>A0A813V1D2</accession>
<dbReference type="EMBL" id="CAJOAZ010004317">
    <property type="protein sequence ID" value="CAF4053573.1"/>
    <property type="molecule type" value="Genomic_DNA"/>
</dbReference>
<evidence type="ECO:0000313" key="11">
    <source>
        <dbReference type="Proteomes" id="UP000663860"/>
    </source>
</evidence>
<evidence type="ECO:0000313" key="7">
    <source>
        <dbReference type="EMBL" id="CAF0830265.1"/>
    </source>
</evidence>
<dbReference type="EMBL" id="CAJNOE010000057">
    <property type="protein sequence ID" value="CAF0830265.1"/>
    <property type="molecule type" value="Genomic_DNA"/>
</dbReference>
<dbReference type="EMBL" id="CAJOBB010006067">
    <property type="protein sequence ID" value="CAF4149773.1"/>
    <property type="molecule type" value="Genomic_DNA"/>
</dbReference>
<protein>
    <submittedName>
        <fullName evidence="7">Uncharacterized protein</fullName>
    </submittedName>
</protein>
<evidence type="ECO:0000256" key="3">
    <source>
        <dbReference type="ARBA" id="ARBA00022448"/>
    </source>
</evidence>
<dbReference type="GO" id="GO:0012505">
    <property type="term" value="C:endomembrane system"/>
    <property type="evidence" value="ECO:0007669"/>
    <property type="project" value="UniProtKB-SubCell"/>
</dbReference>
<evidence type="ECO:0000256" key="4">
    <source>
        <dbReference type="ARBA" id="ARBA00022692"/>
    </source>
</evidence>
<keyword evidence="4" id="KW-0812">Transmembrane</keyword>
<evidence type="ECO:0000313" key="9">
    <source>
        <dbReference type="EMBL" id="CAF4053573.1"/>
    </source>
</evidence>
<dbReference type="AlphaFoldDB" id="A0A813V1D2"/>
<evidence type="ECO:0000256" key="2">
    <source>
        <dbReference type="ARBA" id="ARBA00008335"/>
    </source>
</evidence>
<proteinExistence type="inferred from homology"/>
<keyword evidence="3" id="KW-0813">Transport</keyword>
<evidence type="ECO:0000256" key="6">
    <source>
        <dbReference type="ARBA" id="ARBA00023136"/>
    </source>
</evidence>
<sequence length="76" mass="8393">MAKTTSINRETTHTGSNYCYDNPAGLQDVIKNDLKISSTTFISFYSWYALPNVVLTADGSILIDKWLGVARSATVF</sequence>
<evidence type="ECO:0000313" key="10">
    <source>
        <dbReference type="EMBL" id="CAF4149773.1"/>
    </source>
</evidence>
<dbReference type="Proteomes" id="UP000663844">
    <property type="component" value="Unassembled WGS sequence"/>
</dbReference>
<evidence type="ECO:0000313" key="8">
    <source>
        <dbReference type="EMBL" id="CAF0877605.1"/>
    </source>
</evidence>
<comment type="subcellular location">
    <subcellularLocation>
        <location evidence="1">Endomembrane system</location>
        <topology evidence="1">Multi-pass membrane protein</topology>
    </subcellularLocation>
</comment>
<dbReference type="Proteomes" id="UP000663868">
    <property type="component" value="Unassembled WGS sequence"/>
</dbReference>
<dbReference type="GO" id="GO:0005764">
    <property type="term" value="C:lysosome"/>
    <property type="evidence" value="ECO:0007669"/>
    <property type="project" value="TreeGrafter"/>
</dbReference>
<dbReference type="InterPro" id="IPR052187">
    <property type="entry name" value="MFSD1"/>
</dbReference>
<dbReference type="Proteomes" id="UP000663845">
    <property type="component" value="Unassembled WGS sequence"/>
</dbReference>
<dbReference type="Proteomes" id="UP000663860">
    <property type="component" value="Unassembled WGS sequence"/>
</dbReference>
<comment type="similarity">
    <text evidence="2">Belongs to the major facilitator superfamily.</text>
</comment>
<keyword evidence="6" id="KW-0472">Membrane</keyword>